<keyword evidence="1" id="KW-0687">Ribonucleoprotein</keyword>
<proteinExistence type="predicted"/>
<dbReference type="RefSeq" id="WP_253804454.1">
    <property type="nucleotide sequence ID" value="NZ_BAAAUB010000050.1"/>
</dbReference>
<dbReference type="GO" id="GO:0005840">
    <property type="term" value="C:ribosome"/>
    <property type="evidence" value="ECO:0007669"/>
    <property type="project" value="UniProtKB-KW"/>
</dbReference>
<keyword evidence="2" id="KW-1185">Reference proteome</keyword>
<accession>A0ABT1JBQ7</accession>
<evidence type="ECO:0000313" key="1">
    <source>
        <dbReference type="EMBL" id="MCP2314111.1"/>
    </source>
</evidence>
<keyword evidence="1" id="KW-0689">Ribosomal protein</keyword>
<organism evidence="1 2">
    <name type="scientific">Kitasatospora paracochleata</name>
    <dbReference type="NCBI Taxonomy" id="58354"/>
    <lineage>
        <taxon>Bacteria</taxon>
        <taxon>Bacillati</taxon>
        <taxon>Actinomycetota</taxon>
        <taxon>Actinomycetes</taxon>
        <taxon>Kitasatosporales</taxon>
        <taxon>Streptomycetaceae</taxon>
        <taxon>Kitasatospora</taxon>
    </lineage>
</organism>
<reference evidence="1 2" key="1">
    <citation type="submission" date="2022-06" db="EMBL/GenBank/DDBJ databases">
        <title>Sequencing the genomes of 1000 actinobacteria strains.</title>
        <authorList>
            <person name="Klenk H.-P."/>
        </authorList>
    </citation>
    <scope>NUCLEOTIDE SEQUENCE [LARGE SCALE GENOMIC DNA]</scope>
    <source>
        <strain evidence="1 2">DSM 41656</strain>
    </source>
</reference>
<evidence type="ECO:0000313" key="2">
    <source>
        <dbReference type="Proteomes" id="UP001206483"/>
    </source>
</evidence>
<sequence>MDDTGFEGQAGWAAELCDLCGAVIEDGGEVYFLVSDSSVVHRTDRKLDGKRMVVARGREHGRQLVEQCRARPFVELELWAGKIGRALDRRPEGLRKAELAEATGLTPVEIELGARWKAMSAVVWRAQFGTNGGGPPP</sequence>
<comment type="caution">
    <text evidence="1">The sequence shown here is derived from an EMBL/GenBank/DDBJ whole genome shotgun (WGS) entry which is preliminary data.</text>
</comment>
<dbReference type="Proteomes" id="UP001206483">
    <property type="component" value="Unassembled WGS sequence"/>
</dbReference>
<gene>
    <name evidence="1" type="ORF">FHR36_007310</name>
</gene>
<protein>
    <submittedName>
        <fullName evidence="1">Ribosomal protein L24E</fullName>
    </submittedName>
</protein>
<name>A0ABT1JBQ7_9ACTN</name>
<dbReference type="EMBL" id="JAMZDX010000008">
    <property type="protein sequence ID" value="MCP2314111.1"/>
    <property type="molecule type" value="Genomic_DNA"/>
</dbReference>